<dbReference type="PROSITE" id="PS51257">
    <property type="entry name" value="PROKAR_LIPOPROTEIN"/>
    <property type="match status" value="1"/>
</dbReference>
<keyword evidence="4" id="KW-0449">Lipoprotein</keyword>
<dbReference type="PANTHER" id="PTHR43649">
    <property type="entry name" value="ARABINOSE-BINDING PROTEIN-RELATED"/>
    <property type="match status" value="1"/>
</dbReference>
<evidence type="ECO:0000256" key="2">
    <source>
        <dbReference type="SAM" id="MobiDB-lite"/>
    </source>
</evidence>
<sequence length="528" mass="59486">MRRMKYLFMFTTIASLLFFAIGCSSDKGGTNADGGQKSKDNGQSEQNETHQIKAIGYTWSEPPAKDGEGLKMLNDKLNINYDMQFVPESEYNEKLSAVMASGDIPDMIAFRSQGPTRLNYYKFAKQGAFMPLDDYIDDLEYKDYIPTHVWEAMKVDGKVYGIPTYYPAYTLTPMIRKDWLDNLGLEVPTNFEELKEVALAFTNDDPDGNGKKDTYGLVLGSGLSPDYSFGAYYSGSWYHKNDEGQYIPGLISEERKEIVEMLHDLYADGAVTPDFALMSHDDTNKEFYSGKAGIYYGTQYGMSDANMETLVEINPEAEVVPIPPFKAPDGSEGYPFEIGYLGLVAFSKANEGDTAKIEKMLEILRLGKQFIPWEERNPDNEDFDWLNGLEGKGYEMEDGKAKTIDKNNQPKSYLIDARGWPETPAAAEDWNSYKTPQLIDLVKKYSEMHEGIQHYADPTAGLISETDMNKGADLSQILTNAQSKMIGGDMPISDWNKMVEEYLSKGGQEVIDEYNEAIKENSREGIWE</sequence>
<feature type="region of interest" description="Disordered" evidence="2">
    <location>
        <begin position="29"/>
        <end position="48"/>
    </location>
</feature>
<dbReference type="Gene3D" id="3.40.190.10">
    <property type="entry name" value="Periplasmic binding protein-like II"/>
    <property type="match status" value="2"/>
</dbReference>
<feature type="chain" id="PRO_5046182211" evidence="3">
    <location>
        <begin position="21"/>
        <end position="528"/>
    </location>
</feature>
<reference evidence="4 5" key="1">
    <citation type="submission" date="2021-03" db="EMBL/GenBank/DDBJ databases">
        <title>Antimicrobial resistance genes in bacteria isolated from Japanese honey, and their potential for conferring macrolide and lincosamide resistance in the American foulbrood pathogen Paenibacillus larvae.</title>
        <authorList>
            <person name="Okamoto M."/>
            <person name="Kumagai M."/>
            <person name="Kanamori H."/>
            <person name="Takamatsu D."/>
        </authorList>
    </citation>
    <scope>NUCLEOTIDE SEQUENCE [LARGE SCALE GENOMIC DNA]</scope>
    <source>
        <strain evidence="4 5">J8TS2</strain>
    </source>
</reference>
<comment type="caution">
    <text evidence="4">The sequence shown here is derived from an EMBL/GenBank/DDBJ whole genome shotgun (WGS) entry which is preliminary data.</text>
</comment>
<evidence type="ECO:0000313" key="4">
    <source>
        <dbReference type="EMBL" id="GIN56233.1"/>
    </source>
</evidence>
<protein>
    <submittedName>
        <fullName evidence="4">Lipoprotein LipO</fullName>
    </submittedName>
</protein>
<evidence type="ECO:0000256" key="3">
    <source>
        <dbReference type="SAM" id="SignalP"/>
    </source>
</evidence>
<keyword evidence="1 3" id="KW-0732">Signal</keyword>
<keyword evidence="5" id="KW-1185">Reference proteome</keyword>
<dbReference type="InterPro" id="IPR050490">
    <property type="entry name" value="Bact_solute-bd_prot1"/>
</dbReference>
<evidence type="ECO:0000256" key="1">
    <source>
        <dbReference type="ARBA" id="ARBA00022729"/>
    </source>
</evidence>
<organism evidence="4 5">
    <name type="scientific">Lederbergia ruris</name>
    <dbReference type="NCBI Taxonomy" id="217495"/>
    <lineage>
        <taxon>Bacteria</taxon>
        <taxon>Bacillati</taxon>
        <taxon>Bacillota</taxon>
        <taxon>Bacilli</taxon>
        <taxon>Bacillales</taxon>
        <taxon>Bacillaceae</taxon>
        <taxon>Lederbergia</taxon>
    </lineage>
</organism>
<dbReference type="PANTHER" id="PTHR43649:SF33">
    <property type="entry name" value="POLYGALACTURONAN_RHAMNOGALACTURONAN-BINDING PROTEIN YTCQ"/>
    <property type="match status" value="1"/>
</dbReference>
<name>A0ABQ4KFY5_9BACI</name>
<evidence type="ECO:0000313" key="5">
    <source>
        <dbReference type="Proteomes" id="UP000679950"/>
    </source>
</evidence>
<accession>A0ABQ4KFY5</accession>
<feature type="signal peptide" evidence="3">
    <location>
        <begin position="1"/>
        <end position="20"/>
    </location>
</feature>
<gene>
    <name evidence="4" type="primary">lipO_1</name>
    <name evidence="4" type="ORF">J8TS2_05520</name>
</gene>
<dbReference type="SUPFAM" id="SSF53850">
    <property type="entry name" value="Periplasmic binding protein-like II"/>
    <property type="match status" value="1"/>
</dbReference>
<proteinExistence type="predicted"/>
<feature type="compositionally biased region" description="Basic and acidic residues" evidence="2">
    <location>
        <begin position="36"/>
        <end position="48"/>
    </location>
</feature>
<dbReference type="RefSeq" id="WP_212965423.1">
    <property type="nucleotide sequence ID" value="NZ_BORB01000003.1"/>
</dbReference>
<dbReference type="EMBL" id="BORB01000003">
    <property type="protein sequence ID" value="GIN56233.1"/>
    <property type="molecule type" value="Genomic_DNA"/>
</dbReference>
<dbReference type="Proteomes" id="UP000679950">
    <property type="component" value="Unassembled WGS sequence"/>
</dbReference>
<dbReference type="CDD" id="cd13580">
    <property type="entry name" value="PBP2_AlgQ_like_1"/>
    <property type="match status" value="1"/>
</dbReference>